<accession>A0ABD3VDP1</accession>
<dbReference type="Proteomes" id="UP001634394">
    <property type="component" value="Unassembled WGS sequence"/>
</dbReference>
<dbReference type="AlphaFoldDB" id="A0ABD3VDP1"/>
<dbReference type="PANTHER" id="PTHR13439:SF4">
    <property type="entry name" value="TLC DOMAIN-CONTAINING PROTEIN"/>
    <property type="match status" value="1"/>
</dbReference>
<keyword evidence="9" id="KW-1185">Reference proteome</keyword>
<comment type="subcellular location">
    <subcellularLocation>
        <location evidence="1">Membrane</location>
        <topology evidence="1">Multi-pass membrane protein</topology>
    </subcellularLocation>
</comment>
<feature type="transmembrane region" description="Helical" evidence="6">
    <location>
        <begin position="91"/>
        <end position="111"/>
    </location>
</feature>
<feature type="transmembrane region" description="Helical" evidence="6">
    <location>
        <begin position="181"/>
        <end position="197"/>
    </location>
</feature>
<feature type="compositionally biased region" description="Low complexity" evidence="5">
    <location>
        <begin position="439"/>
        <end position="453"/>
    </location>
</feature>
<dbReference type="InterPro" id="IPR006634">
    <property type="entry name" value="TLC-dom"/>
</dbReference>
<evidence type="ECO:0000256" key="1">
    <source>
        <dbReference type="ARBA" id="ARBA00004141"/>
    </source>
</evidence>
<evidence type="ECO:0000256" key="4">
    <source>
        <dbReference type="ARBA" id="ARBA00023136"/>
    </source>
</evidence>
<feature type="region of interest" description="Disordered" evidence="5">
    <location>
        <begin position="439"/>
        <end position="462"/>
    </location>
</feature>
<feature type="transmembrane region" description="Helical" evidence="6">
    <location>
        <begin position="218"/>
        <end position="243"/>
    </location>
</feature>
<dbReference type="PANTHER" id="PTHR13439">
    <property type="entry name" value="CT120 PROTEIN"/>
    <property type="match status" value="1"/>
</dbReference>
<evidence type="ECO:0000256" key="5">
    <source>
        <dbReference type="SAM" id="MobiDB-lite"/>
    </source>
</evidence>
<dbReference type="EMBL" id="JBJQND010000012">
    <property type="protein sequence ID" value="KAL3859286.1"/>
    <property type="molecule type" value="Genomic_DNA"/>
</dbReference>
<name>A0ABD3VDP1_SINWO</name>
<proteinExistence type="predicted"/>
<reference evidence="8 9" key="1">
    <citation type="submission" date="2024-11" db="EMBL/GenBank/DDBJ databases">
        <title>Chromosome-level genome assembly of the freshwater bivalve Anodonta woodiana.</title>
        <authorList>
            <person name="Chen X."/>
        </authorList>
    </citation>
    <scope>NUCLEOTIDE SEQUENCE [LARGE SCALE GENOMIC DNA]</scope>
    <source>
        <strain evidence="8">MN2024</strain>
        <tissue evidence="8">Gills</tissue>
    </source>
</reference>
<feature type="transmembrane region" description="Helical" evidence="6">
    <location>
        <begin position="255"/>
        <end position="277"/>
    </location>
</feature>
<protein>
    <recommendedName>
        <fullName evidence="7">TLC domain-containing protein</fullName>
    </recommendedName>
</protein>
<sequence>MNLLHILDYLSLYREERHISSQIVGMYITSENVLVISLTINWCTLCFNLAPRIIRACRGNSLCKSSRICSILWNAFDEKPWLFAKILTEQFVAWLLIICSIVAICSMDVVQDPFQHVYDIQGFRSRFIGSIFGVNIGRYLYMIIQNLFLLQHLERLKFRADTVHHVVTIVCYAFFLAYRQNVLLGFIGIVMELNNIFDEMGKLMKGIKRTNNIHYKRLTLSNCAVTIVFRGILPIIFLVIAMFHQSPFKMDYAPLTVFFLSIIFFSVINVWLILTTIQRFLKVFFKQKAGQDGDIELRQETRACSTISPRRTFDRFDLPMARNNLGYLRAFENRNIFNNFADEEKHNLNNRKEFPKENLQLLAESTLSDTKFVDADSSSNGSDVHGRTIQVSGDVHHSFGYQSQSEMRTCIHLPLRTSDSSSSSASETVTCIHLPLRVSDSSSSSASTSAFIRSSDDYGIGP</sequence>
<evidence type="ECO:0000256" key="6">
    <source>
        <dbReference type="SAM" id="Phobius"/>
    </source>
</evidence>
<evidence type="ECO:0000313" key="8">
    <source>
        <dbReference type="EMBL" id="KAL3859286.1"/>
    </source>
</evidence>
<comment type="caution">
    <text evidence="8">The sequence shown here is derived from an EMBL/GenBank/DDBJ whole genome shotgun (WGS) entry which is preliminary data.</text>
</comment>
<keyword evidence="4 6" id="KW-0472">Membrane</keyword>
<gene>
    <name evidence="8" type="ORF">ACJMK2_009512</name>
</gene>
<organism evidence="8 9">
    <name type="scientific">Sinanodonta woodiana</name>
    <name type="common">Chinese pond mussel</name>
    <name type="synonym">Anodonta woodiana</name>
    <dbReference type="NCBI Taxonomy" id="1069815"/>
    <lineage>
        <taxon>Eukaryota</taxon>
        <taxon>Metazoa</taxon>
        <taxon>Spiralia</taxon>
        <taxon>Lophotrochozoa</taxon>
        <taxon>Mollusca</taxon>
        <taxon>Bivalvia</taxon>
        <taxon>Autobranchia</taxon>
        <taxon>Heteroconchia</taxon>
        <taxon>Palaeoheterodonta</taxon>
        <taxon>Unionida</taxon>
        <taxon>Unionoidea</taxon>
        <taxon>Unionidae</taxon>
        <taxon>Unioninae</taxon>
        <taxon>Sinanodonta</taxon>
    </lineage>
</organism>
<evidence type="ECO:0000256" key="2">
    <source>
        <dbReference type="ARBA" id="ARBA00022692"/>
    </source>
</evidence>
<keyword evidence="3 6" id="KW-1133">Transmembrane helix</keyword>
<evidence type="ECO:0000259" key="7">
    <source>
        <dbReference type="Pfam" id="PF03798"/>
    </source>
</evidence>
<dbReference type="GO" id="GO:0016020">
    <property type="term" value="C:membrane"/>
    <property type="evidence" value="ECO:0007669"/>
    <property type="project" value="UniProtKB-SubCell"/>
</dbReference>
<feature type="domain" description="TLC" evidence="7">
    <location>
        <begin position="95"/>
        <end position="273"/>
    </location>
</feature>
<feature type="transmembrane region" description="Helical" evidence="6">
    <location>
        <begin position="123"/>
        <end position="144"/>
    </location>
</feature>
<evidence type="ECO:0000313" key="9">
    <source>
        <dbReference type="Proteomes" id="UP001634394"/>
    </source>
</evidence>
<dbReference type="InterPro" id="IPR050846">
    <property type="entry name" value="TLCD"/>
</dbReference>
<keyword evidence="2 6" id="KW-0812">Transmembrane</keyword>
<evidence type="ECO:0000256" key="3">
    <source>
        <dbReference type="ARBA" id="ARBA00022989"/>
    </source>
</evidence>
<dbReference type="Pfam" id="PF03798">
    <property type="entry name" value="TRAM_LAG1_CLN8"/>
    <property type="match status" value="1"/>
</dbReference>